<proteinExistence type="predicted"/>
<dbReference type="RefSeq" id="WP_037941668.1">
    <property type="nucleotide sequence ID" value="NZ_CP084960.1"/>
</dbReference>
<dbReference type="Proteomes" id="UP000830781">
    <property type="component" value="Plasmid pDSM110277_a"/>
</dbReference>
<geneLocation type="plasmid" evidence="4 5">
    <name>pDSM110277_a</name>
</geneLocation>
<keyword evidence="5" id="KW-1185">Reference proteome</keyword>
<dbReference type="GO" id="GO:0048038">
    <property type="term" value="F:quinone binding"/>
    <property type="evidence" value="ECO:0007669"/>
    <property type="project" value="InterPro"/>
</dbReference>
<organism evidence="4 5">
    <name type="scientific">Sulfitobacter pontiacus</name>
    <dbReference type="NCBI Taxonomy" id="60137"/>
    <lineage>
        <taxon>Bacteria</taxon>
        <taxon>Pseudomonadati</taxon>
        <taxon>Pseudomonadota</taxon>
        <taxon>Alphaproteobacteria</taxon>
        <taxon>Rhodobacterales</taxon>
        <taxon>Roseobacteraceae</taxon>
        <taxon>Sulfitobacter</taxon>
    </lineage>
</organism>
<comment type="pathway">
    <text evidence="1">Cofactor biosynthesis; pyrroloquinoline quinone biosynthesis.</text>
</comment>
<dbReference type="NCBIfam" id="TIGR03859">
    <property type="entry name" value="PQQ_PqqD"/>
    <property type="match status" value="1"/>
</dbReference>
<dbReference type="InterPro" id="IPR041881">
    <property type="entry name" value="PqqD_sf"/>
</dbReference>
<dbReference type="InterPro" id="IPR008792">
    <property type="entry name" value="PQQD"/>
</dbReference>
<dbReference type="GO" id="GO:0018189">
    <property type="term" value="P:pyrroloquinoline quinone biosynthetic process"/>
    <property type="evidence" value="ECO:0007669"/>
    <property type="project" value="UniProtKB-KW"/>
</dbReference>
<sequence>MTALDGQAVPRIPRGVRMHDDTVRGKTVLLAPERVIDLDAIGLAILQQIDGEKTMSQIIETLAALYAAPVAQISEDVSGYVVGLMDRRILEIKP</sequence>
<accession>A0AAX3AGG2</accession>
<evidence type="ECO:0000256" key="1">
    <source>
        <dbReference type="ARBA" id="ARBA00004886"/>
    </source>
</evidence>
<name>A0AAX3AGG2_9RHOB</name>
<dbReference type="Pfam" id="PF05402">
    <property type="entry name" value="PqqD"/>
    <property type="match status" value="1"/>
</dbReference>
<keyword evidence="3" id="KW-0884">PQQ biosynthesis</keyword>
<keyword evidence="4" id="KW-0614">Plasmid</keyword>
<evidence type="ECO:0000313" key="5">
    <source>
        <dbReference type="Proteomes" id="UP000830781"/>
    </source>
</evidence>
<reference evidence="5" key="1">
    <citation type="journal article" date="2022" name="Microorganisms">
        <title>Beyond the ABCs#Discovery of Three New Plasmid Types in Rhodobacterales (RepQ, RepY, RepW).</title>
        <authorList>
            <person name="Freese H.M."/>
            <person name="Ringel V."/>
            <person name="Overmann J."/>
            <person name="Petersen J."/>
        </authorList>
    </citation>
    <scope>NUCLEOTIDE SEQUENCE [LARGE SCALE GENOMIC DNA]</scope>
    <source>
        <strain evidence="5">DSM 110277</strain>
        <plasmid evidence="5">pDSM110277_a</plasmid>
    </source>
</reference>
<evidence type="ECO:0000256" key="2">
    <source>
        <dbReference type="ARBA" id="ARBA00011741"/>
    </source>
</evidence>
<dbReference type="AlphaFoldDB" id="A0AAX3AGG2"/>
<dbReference type="Gene3D" id="1.10.10.1150">
    <property type="entry name" value="Coenzyme PQQ synthesis protein D (PqqD)"/>
    <property type="match status" value="1"/>
</dbReference>
<protein>
    <submittedName>
        <fullName evidence="4">Bifunctional coenzyme PQQ synthesis protein C/D</fullName>
    </submittedName>
</protein>
<dbReference type="InterPro" id="IPR022479">
    <property type="entry name" value="PqqD_bac"/>
</dbReference>
<gene>
    <name evidence="4" type="primary">pqqCD_2</name>
    <name evidence="4" type="ORF">DSM110277_03017</name>
</gene>
<comment type="subunit">
    <text evidence="2">Monomer. Interacts with PqqE.</text>
</comment>
<dbReference type="EMBL" id="CP084960">
    <property type="protein sequence ID" value="UOA24571.1"/>
    <property type="molecule type" value="Genomic_DNA"/>
</dbReference>
<evidence type="ECO:0000313" key="4">
    <source>
        <dbReference type="EMBL" id="UOA24571.1"/>
    </source>
</evidence>
<evidence type="ECO:0000256" key="3">
    <source>
        <dbReference type="ARBA" id="ARBA00022905"/>
    </source>
</evidence>